<protein>
    <submittedName>
        <fullName evidence="2">Probable LIM domain-containing serine/threonine-protein kinase DDB</fullName>
    </submittedName>
</protein>
<keyword evidence="2" id="KW-0808">Transferase</keyword>
<evidence type="ECO:0000313" key="3">
    <source>
        <dbReference type="Proteomes" id="UP001153069"/>
    </source>
</evidence>
<dbReference type="InterPro" id="IPR000719">
    <property type="entry name" value="Prot_kinase_dom"/>
</dbReference>
<organism evidence="2 3">
    <name type="scientific">Seminavis robusta</name>
    <dbReference type="NCBI Taxonomy" id="568900"/>
    <lineage>
        <taxon>Eukaryota</taxon>
        <taxon>Sar</taxon>
        <taxon>Stramenopiles</taxon>
        <taxon>Ochrophyta</taxon>
        <taxon>Bacillariophyta</taxon>
        <taxon>Bacillariophyceae</taxon>
        <taxon>Bacillariophycidae</taxon>
        <taxon>Naviculales</taxon>
        <taxon>Naviculaceae</taxon>
        <taxon>Seminavis</taxon>
    </lineage>
</organism>
<dbReference type="SUPFAM" id="SSF56112">
    <property type="entry name" value="Protein kinase-like (PK-like)"/>
    <property type="match status" value="1"/>
</dbReference>
<sequence>MDLFVSAVVPTRRSLPEKSLLAGRRGGSLIRKMSERSLVKKISTSIKLEGVEEDGVDSDLESTFNNSNSSFCFDPETHNFDIDEEDSFAGPSLSRVQYIQSTKAEQEQLLWEMAEDKTTAASVLPPFHRKELEWDSKKVLGSGAFSQVFALESIKNLNGEHNEKLSSLQVESRLKLFKKTMGKNQNSLVVKHLNRKLLRKPKEFKAAAMDLEREAKILALVRHANIVRLRGVTLGGTAALDSGHYNDYFLVMDRLCDTLDKRIQRWKETFAPGVTTIAIYAQQLASALAYLHDHRLVFRDVKAPNIGFIESNRSNNDAAHTLPDRLQLFDFGLCRSLPSRCFHASHADQETFHMSLAGTTRYMAPELMQGHSYNVKVDVYAWSLVLWEMIEQEKPYLEVKPRHFQQYITELEIRPAMDGRKWEHAPAALKDLLKKSWAADVDDRLAMADAYHKLSLIIEDLQDSSSFSTSTRSARPVEPDETKATADLVAKLPVSVC</sequence>
<dbReference type="Gene3D" id="3.30.200.20">
    <property type="entry name" value="Phosphorylase Kinase, domain 1"/>
    <property type="match status" value="1"/>
</dbReference>
<evidence type="ECO:0000259" key="1">
    <source>
        <dbReference type="PROSITE" id="PS50011"/>
    </source>
</evidence>
<keyword evidence="2" id="KW-0418">Kinase</keyword>
<dbReference type="GO" id="GO:0005737">
    <property type="term" value="C:cytoplasm"/>
    <property type="evidence" value="ECO:0007669"/>
    <property type="project" value="TreeGrafter"/>
</dbReference>
<accession>A0A9N8HWV7</accession>
<dbReference type="PANTHER" id="PTHR24348">
    <property type="entry name" value="SERINE/THREONINE-PROTEIN KINASE UNC-51-RELATED"/>
    <property type="match status" value="1"/>
</dbReference>
<dbReference type="Proteomes" id="UP001153069">
    <property type="component" value="Unassembled WGS sequence"/>
</dbReference>
<comment type="caution">
    <text evidence="2">The sequence shown here is derived from an EMBL/GenBank/DDBJ whole genome shotgun (WGS) entry which is preliminary data.</text>
</comment>
<name>A0A9N8HWV7_9STRA</name>
<proteinExistence type="predicted"/>
<keyword evidence="3" id="KW-1185">Reference proteome</keyword>
<gene>
    <name evidence="2" type="ORF">SEMRO_2285_G321940.1</name>
</gene>
<dbReference type="GO" id="GO:0010506">
    <property type="term" value="P:regulation of autophagy"/>
    <property type="evidence" value="ECO:0007669"/>
    <property type="project" value="InterPro"/>
</dbReference>
<dbReference type="Pfam" id="PF00069">
    <property type="entry name" value="Pkinase"/>
    <property type="match status" value="1"/>
</dbReference>
<feature type="domain" description="Protein kinase" evidence="1">
    <location>
        <begin position="134"/>
        <end position="457"/>
    </location>
</feature>
<reference evidence="2" key="1">
    <citation type="submission" date="2020-06" db="EMBL/GenBank/DDBJ databases">
        <authorList>
            <consortium name="Plant Systems Biology data submission"/>
        </authorList>
    </citation>
    <scope>NUCLEOTIDE SEQUENCE</scope>
    <source>
        <strain evidence="2">D6</strain>
    </source>
</reference>
<dbReference type="PROSITE" id="PS50011">
    <property type="entry name" value="PROTEIN_KINASE_DOM"/>
    <property type="match status" value="1"/>
</dbReference>
<dbReference type="InterPro" id="IPR011009">
    <property type="entry name" value="Kinase-like_dom_sf"/>
</dbReference>
<dbReference type="GO" id="GO:0005524">
    <property type="term" value="F:ATP binding"/>
    <property type="evidence" value="ECO:0007669"/>
    <property type="project" value="InterPro"/>
</dbReference>
<dbReference type="AlphaFoldDB" id="A0A9N8HWV7"/>
<dbReference type="EMBL" id="CAICTM010002283">
    <property type="protein sequence ID" value="CAB9528657.1"/>
    <property type="molecule type" value="Genomic_DNA"/>
</dbReference>
<evidence type="ECO:0000313" key="2">
    <source>
        <dbReference type="EMBL" id="CAB9528657.1"/>
    </source>
</evidence>
<dbReference type="InterPro" id="IPR045269">
    <property type="entry name" value="Atg1-like"/>
</dbReference>
<dbReference type="OrthoDB" id="20134at2759"/>
<dbReference type="Gene3D" id="1.10.510.10">
    <property type="entry name" value="Transferase(Phosphotransferase) domain 1"/>
    <property type="match status" value="1"/>
</dbReference>
<dbReference type="GO" id="GO:0004674">
    <property type="term" value="F:protein serine/threonine kinase activity"/>
    <property type="evidence" value="ECO:0007669"/>
    <property type="project" value="InterPro"/>
</dbReference>
<dbReference type="SMART" id="SM00220">
    <property type="entry name" value="S_TKc"/>
    <property type="match status" value="1"/>
</dbReference>